<dbReference type="Pfam" id="PF09500">
    <property type="entry name" value="YiiD_C"/>
    <property type="match status" value="1"/>
</dbReference>
<dbReference type="AlphaFoldDB" id="A0A841KH50"/>
<evidence type="ECO:0000313" key="3">
    <source>
        <dbReference type="Proteomes" id="UP000560000"/>
    </source>
</evidence>
<evidence type="ECO:0000313" key="2">
    <source>
        <dbReference type="EMBL" id="MBB6184482.1"/>
    </source>
</evidence>
<accession>A0A841KH50</accession>
<dbReference type="InterPro" id="IPR029069">
    <property type="entry name" value="HotDog_dom_sf"/>
</dbReference>
<dbReference type="InterPro" id="IPR012660">
    <property type="entry name" value="YiiD_C"/>
</dbReference>
<dbReference type="Proteomes" id="UP000560000">
    <property type="component" value="Unassembled WGS sequence"/>
</dbReference>
<reference evidence="2 3" key="1">
    <citation type="submission" date="2020-08" db="EMBL/GenBank/DDBJ databases">
        <title>Genomic Encyclopedia of Type Strains, Phase IV (KMG-IV): sequencing the most valuable type-strain genomes for metagenomic binning, comparative biology and taxonomic classification.</title>
        <authorList>
            <person name="Goeker M."/>
        </authorList>
    </citation>
    <scope>NUCLEOTIDE SEQUENCE [LARGE SCALE GENOMIC DNA]</scope>
    <source>
        <strain evidence="2 3">DSM 107085</strain>
    </source>
</reference>
<gene>
    <name evidence="2" type="ORF">HNQ86_001827</name>
</gene>
<organism evidence="2 3">
    <name type="scientific">Oleiagrimonas soli</name>
    <dbReference type="NCBI Taxonomy" id="1543381"/>
    <lineage>
        <taxon>Bacteria</taxon>
        <taxon>Pseudomonadati</taxon>
        <taxon>Pseudomonadota</taxon>
        <taxon>Gammaproteobacteria</taxon>
        <taxon>Lysobacterales</taxon>
        <taxon>Rhodanobacteraceae</taxon>
        <taxon>Oleiagrimonas</taxon>
    </lineage>
</organism>
<name>A0A841KH50_9GAMM</name>
<proteinExistence type="predicted"/>
<comment type="caution">
    <text evidence="2">The sequence shown here is derived from an EMBL/GenBank/DDBJ whole genome shotgun (WGS) entry which is preliminary data.</text>
</comment>
<dbReference type="SUPFAM" id="SSF54637">
    <property type="entry name" value="Thioesterase/thiol ester dehydrase-isomerase"/>
    <property type="match status" value="1"/>
</dbReference>
<feature type="domain" description="Thioesterase putative" evidence="1">
    <location>
        <begin position="25"/>
        <end position="164"/>
    </location>
</feature>
<protein>
    <submittedName>
        <fullName evidence="2">Thioesterase domain-containing protein</fullName>
    </submittedName>
</protein>
<sequence>MPATGALGTLARLMNTPTVSDRARTLERFILDSIPPARAMQLRVLEHEADRLLMGAPLAANINDKGCAFGGSLTSLMTLAGWSLVELLLREHGHDCDVFVADSQVRYLKPVWEDLRAEARFAADADAGAFLATLAARGKARTEVRCRILTAEGEAATLQARFVARTRSDTAHAAQ</sequence>
<dbReference type="EMBL" id="JACHET010000001">
    <property type="protein sequence ID" value="MBB6184482.1"/>
    <property type="molecule type" value="Genomic_DNA"/>
</dbReference>
<evidence type="ECO:0000259" key="1">
    <source>
        <dbReference type="Pfam" id="PF09500"/>
    </source>
</evidence>
<dbReference type="NCBIfam" id="TIGR02447">
    <property type="entry name" value="yiiD_Cterm"/>
    <property type="match status" value="1"/>
</dbReference>
<dbReference type="Gene3D" id="3.10.129.10">
    <property type="entry name" value="Hotdog Thioesterase"/>
    <property type="match status" value="1"/>
</dbReference>